<evidence type="ECO:0000313" key="2">
    <source>
        <dbReference type="EMBL" id="SVA26560.1"/>
    </source>
</evidence>
<organism evidence="2">
    <name type="scientific">marine metagenome</name>
    <dbReference type="NCBI Taxonomy" id="408172"/>
    <lineage>
        <taxon>unclassified sequences</taxon>
        <taxon>metagenomes</taxon>
        <taxon>ecological metagenomes</taxon>
    </lineage>
</organism>
<feature type="transmembrane region" description="Helical" evidence="1">
    <location>
        <begin position="13"/>
        <end position="35"/>
    </location>
</feature>
<reference evidence="2" key="1">
    <citation type="submission" date="2018-05" db="EMBL/GenBank/DDBJ databases">
        <authorList>
            <person name="Lanie J.A."/>
            <person name="Ng W.-L."/>
            <person name="Kazmierczak K.M."/>
            <person name="Andrzejewski T.M."/>
            <person name="Davidsen T.M."/>
            <person name="Wayne K.J."/>
            <person name="Tettelin H."/>
            <person name="Glass J.I."/>
            <person name="Rusch D."/>
            <person name="Podicherti R."/>
            <person name="Tsui H.-C.T."/>
            <person name="Winkler M.E."/>
        </authorList>
    </citation>
    <scope>NUCLEOTIDE SEQUENCE</scope>
</reference>
<dbReference type="AlphaFoldDB" id="A0A381UEJ8"/>
<evidence type="ECO:0000256" key="1">
    <source>
        <dbReference type="SAM" id="Phobius"/>
    </source>
</evidence>
<dbReference type="EMBL" id="UINC01006276">
    <property type="protein sequence ID" value="SVA26560.1"/>
    <property type="molecule type" value="Genomic_DNA"/>
</dbReference>
<gene>
    <name evidence="2" type="ORF">METZ01_LOCUS79414</name>
</gene>
<keyword evidence="1" id="KW-0812">Transmembrane</keyword>
<protein>
    <submittedName>
        <fullName evidence="2">Uncharacterized protein</fullName>
    </submittedName>
</protein>
<accession>A0A381UEJ8</accession>
<name>A0A381UEJ8_9ZZZZ</name>
<proteinExistence type="predicted"/>
<sequence length="54" mass="5894">MPPPVSVISQRDFGWVLIILPWKTGWLGLALLHLLSAVDTSTLPRGNDILPKGC</sequence>
<keyword evidence="1" id="KW-1133">Transmembrane helix</keyword>
<keyword evidence="1" id="KW-0472">Membrane</keyword>